<protein>
    <submittedName>
        <fullName evidence="2">Stas domain protein</fullName>
    </submittedName>
</protein>
<reference evidence="2 3" key="1">
    <citation type="submission" date="2017-02" db="EMBL/GenBank/DDBJ databases">
        <title>Complete genome sequences of Mycobacterium kansasii strains isolated from rhesus macaques.</title>
        <authorList>
            <person name="Panda A."/>
            <person name="Nagaraj S."/>
            <person name="Zhao X."/>
            <person name="Tettelin H."/>
            <person name="Detolla L.J."/>
        </authorList>
    </citation>
    <scope>NUCLEOTIDE SEQUENCE [LARGE SCALE GENOMIC DNA]</scope>
    <source>
        <strain evidence="2 3">11-3813</strain>
    </source>
</reference>
<reference evidence="1 4" key="2">
    <citation type="submission" date="2020-07" db="EMBL/GenBank/DDBJ databases">
        <title>Mycobacterium kansasii (former subtype) with zoonotic potential isolated from diseased indoor pet cat, Japan.</title>
        <authorList>
            <person name="Fukano H."/>
            <person name="Terazono T."/>
            <person name="Hoshino Y."/>
        </authorList>
    </citation>
    <scope>NUCLEOTIDE SEQUENCE [LARGE SCALE GENOMIC DNA]</scope>
    <source>
        <strain evidence="1 4">Kuro-I</strain>
    </source>
</reference>
<proteinExistence type="predicted"/>
<evidence type="ECO:0000313" key="1">
    <source>
        <dbReference type="EMBL" id="BCI84847.1"/>
    </source>
</evidence>
<dbReference type="EMBL" id="AP023343">
    <property type="protein sequence ID" value="BCI84847.1"/>
    <property type="molecule type" value="Genomic_DNA"/>
</dbReference>
<name>A0A1V3XAS1_MYCKA</name>
<keyword evidence="4" id="KW-1185">Reference proteome</keyword>
<evidence type="ECO:0000313" key="3">
    <source>
        <dbReference type="Proteomes" id="UP000189229"/>
    </source>
</evidence>
<dbReference type="Proteomes" id="UP000516380">
    <property type="component" value="Chromosome"/>
</dbReference>
<gene>
    <name evidence="2" type="ORF">BZL30_3447</name>
    <name evidence="1" type="ORF">NIIDMKKI_00530</name>
</gene>
<dbReference type="EMBL" id="MVBM01000003">
    <property type="protein sequence ID" value="OOK76334.1"/>
    <property type="molecule type" value="Genomic_DNA"/>
</dbReference>
<dbReference type="AlphaFoldDB" id="A0A1V3XAS1"/>
<sequence>MLDSLTYRELRDAVIKAALEEPRAVIVDANRLSVPSASAWSVFTSARWHVSSWPDVPILLACQDPGPGG</sequence>
<evidence type="ECO:0000313" key="4">
    <source>
        <dbReference type="Proteomes" id="UP000516380"/>
    </source>
</evidence>
<accession>A0A1V3XAS1</accession>
<dbReference type="Proteomes" id="UP000189229">
    <property type="component" value="Unassembled WGS sequence"/>
</dbReference>
<evidence type="ECO:0000313" key="2">
    <source>
        <dbReference type="EMBL" id="OOK76334.1"/>
    </source>
</evidence>
<organism evidence="2 3">
    <name type="scientific">Mycobacterium kansasii</name>
    <dbReference type="NCBI Taxonomy" id="1768"/>
    <lineage>
        <taxon>Bacteria</taxon>
        <taxon>Bacillati</taxon>
        <taxon>Actinomycetota</taxon>
        <taxon>Actinomycetes</taxon>
        <taxon>Mycobacteriales</taxon>
        <taxon>Mycobacteriaceae</taxon>
        <taxon>Mycobacterium</taxon>
    </lineage>
</organism>